<reference evidence="5" key="2">
    <citation type="journal article" date="2016" name="Sci. Rep.">
        <title>Dictyocaulus viviparus genome, variome and transcriptome elucidate lungworm biology and support future intervention.</title>
        <authorList>
            <person name="McNulty S.N."/>
            <person name="Strube C."/>
            <person name="Rosa B.A."/>
            <person name="Martin J.C."/>
            <person name="Tyagi R."/>
            <person name="Choi Y.J."/>
            <person name="Wang Q."/>
            <person name="Hallsworth Pepin K."/>
            <person name="Zhang X."/>
            <person name="Ozersky P."/>
            <person name="Wilson R.K."/>
            <person name="Sternberg P.W."/>
            <person name="Gasser R.B."/>
            <person name="Mitreva M."/>
        </authorList>
    </citation>
    <scope>NUCLEOTIDE SEQUENCE [LARGE SCALE GENOMIC DNA]</scope>
    <source>
        <strain evidence="5">HannoverDv2000</strain>
    </source>
</reference>
<evidence type="ECO:0000313" key="4">
    <source>
        <dbReference type="EMBL" id="KJH53128.1"/>
    </source>
</evidence>
<evidence type="ECO:0000256" key="1">
    <source>
        <dbReference type="ARBA" id="ARBA00001936"/>
    </source>
</evidence>
<dbReference type="PROSITE" id="PS50231">
    <property type="entry name" value="RICIN_B_LECTIN"/>
    <property type="match status" value="1"/>
</dbReference>
<keyword evidence="2" id="KW-0464">Manganese</keyword>
<name>A0A0D8Y8F2_DICVI</name>
<gene>
    <name evidence="4" type="ORF">DICVIV_00626</name>
</gene>
<reference evidence="4 5" key="1">
    <citation type="submission" date="2013-11" db="EMBL/GenBank/DDBJ databases">
        <title>Draft genome of the bovine lungworm Dictyocaulus viviparus.</title>
        <authorList>
            <person name="Mitreva M."/>
        </authorList>
    </citation>
    <scope>NUCLEOTIDE SEQUENCE [LARGE SCALE GENOMIC DNA]</scope>
    <source>
        <strain evidence="4 5">HannoverDv2000</strain>
    </source>
</reference>
<dbReference type="Proteomes" id="UP000053766">
    <property type="component" value="Unassembled WGS sequence"/>
</dbReference>
<sequence>MCQEPGSSSEVFSLSKQLELRRETTCVEVGRNIHTGVHEAILQECNEEDTIQYEHTEGGVLRHKKRGLCLDVEGVESGGNVTFSHCDDTKSSQQWRFDKYFKLDGFEFIT</sequence>
<evidence type="ECO:0000256" key="2">
    <source>
        <dbReference type="ARBA" id="ARBA00023211"/>
    </source>
</evidence>
<dbReference type="AlphaFoldDB" id="A0A0D8Y8F2"/>
<evidence type="ECO:0000313" key="5">
    <source>
        <dbReference type="Proteomes" id="UP000053766"/>
    </source>
</evidence>
<comment type="cofactor">
    <cofactor evidence="1">
        <name>Mn(2+)</name>
        <dbReference type="ChEBI" id="CHEBI:29035"/>
    </cofactor>
</comment>
<dbReference type="STRING" id="29172.A0A0D8Y8F2"/>
<evidence type="ECO:0000259" key="3">
    <source>
        <dbReference type="Pfam" id="PF00652"/>
    </source>
</evidence>
<dbReference type="InterPro" id="IPR000772">
    <property type="entry name" value="Ricin_B_lectin"/>
</dbReference>
<dbReference type="InterPro" id="IPR035992">
    <property type="entry name" value="Ricin_B-like_lectins"/>
</dbReference>
<dbReference type="EMBL" id="KN716155">
    <property type="protein sequence ID" value="KJH53128.1"/>
    <property type="molecule type" value="Genomic_DNA"/>
</dbReference>
<keyword evidence="5" id="KW-1185">Reference proteome</keyword>
<proteinExistence type="predicted"/>
<dbReference type="OrthoDB" id="6119243at2759"/>
<feature type="domain" description="Ricin B lectin" evidence="3">
    <location>
        <begin position="10"/>
        <end position="95"/>
    </location>
</feature>
<protein>
    <recommendedName>
        <fullName evidence="3">Ricin B lectin domain-containing protein</fullName>
    </recommendedName>
</protein>
<organism evidence="4 5">
    <name type="scientific">Dictyocaulus viviparus</name>
    <name type="common">Bovine lungworm</name>
    <dbReference type="NCBI Taxonomy" id="29172"/>
    <lineage>
        <taxon>Eukaryota</taxon>
        <taxon>Metazoa</taxon>
        <taxon>Ecdysozoa</taxon>
        <taxon>Nematoda</taxon>
        <taxon>Chromadorea</taxon>
        <taxon>Rhabditida</taxon>
        <taxon>Rhabditina</taxon>
        <taxon>Rhabditomorpha</taxon>
        <taxon>Strongyloidea</taxon>
        <taxon>Metastrongylidae</taxon>
        <taxon>Dictyocaulus</taxon>
    </lineage>
</organism>
<accession>A0A0D8Y8F2</accession>
<dbReference type="Gene3D" id="2.80.10.50">
    <property type="match status" value="1"/>
</dbReference>
<dbReference type="Pfam" id="PF00652">
    <property type="entry name" value="Ricin_B_lectin"/>
    <property type="match status" value="1"/>
</dbReference>
<dbReference type="SUPFAM" id="SSF50370">
    <property type="entry name" value="Ricin B-like lectins"/>
    <property type="match status" value="1"/>
</dbReference>